<dbReference type="InterPro" id="IPR003661">
    <property type="entry name" value="HisK_dim/P_dom"/>
</dbReference>
<keyword evidence="8 12" id="KW-1133">Transmembrane helix</keyword>
<dbReference type="Pfam" id="PF00512">
    <property type="entry name" value="HisKA"/>
    <property type="match status" value="1"/>
</dbReference>
<evidence type="ECO:0000256" key="7">
    <source>
        <dbReference type="ARBA" id="ARBA00022777"/>
    </source>
</evidence>
<keyword evidence="7 15" id="KW-0418">Kinase</keyword>
<organism evidence="15 16">
    <name type="scientific">Streptomyces javensis</name>
    <dbReference type="NCBI Taxonomy" id="114698"/>
    <lineage>
        <taxon>Bacteria</taxon>
        <taxon>Bacillati</taxon>
        <taxon>Actinomycetota</taxon>
        <taxon>Actinomycetes</taxon>
        <taxon>Kitasatosporales</taxon>
        <taxon>Streptomycetaceae</taxon>
        <taxon>Streptomyces</taxon>
        <taxon>Streptomyces violaceusniger group</taxon>
    </lineage>
</organism>
<dbReference type="Proteomes" id="UP001500282">
    <property type="component" value="Unassembled WGS sequence"/>
</dbReference>
<dbReference type="EC" id="2.7.13.3" evidence="3"/>
<protein>
    <recommendedName>
        <fullName evidence="3">histidine kinase</fullName>
        <ecNumber evidence="3">2.7.13.3</ecNumber>
    </recommendedName>
</protein>
<keyword evidence="4" id="KW-0597">Phosphoprotein</keyword>
<evidence type="ECO:0000313" key="15">
    <source>
        <dbReference type="EMBL" id="GAA1291227.1"/>
    </source>
</evidence>
<feature type="transmembrane region" description="Helical" evidence="12">
    <location>
        <begin position="164"/>
        <end position="187"/>
    </location>
</feature>
<comment type="caution">
    <text evidence="15">The sequence shown here is derived from an EMBL/GenBank/DDBJ whole genome shotgun (WGS) entry which is preliminary data.</text>
</comment>
<feature type="domain" description="Histidine kinase" evidence="13">
    <location>
        <begin position="249"/>
        <end position="468"/>
    </location>
</feature>
<evidence type="ECO:0000256" key="3">
    <source>
        <dbReference type="ARBA" id="ARBA00012438"/>
    </source>
</evidence>
<dbReference type="InterPro" id="IPR003660">
    <property type="entry name" value="HAMP_dom"/>
</dbReference>
<dbReference type="PROSITE" id="PS50109">
    <property type="entry name" value="HIS_KIN"/>
    <property type="match status" value="1"/>
</dbReference>
<evidence type="ECO:0000259" key="14">
    <source>
        <dbReference type="PROSITE" id="PS50885"/>
    </source>
</evidence>
<evidence type="ECO:0000256" key="9">
    <source>
        <dbReference type="ARBA" id="ARBA00023012"/>
    </source>
</evidence>
<sequence>MTRRLLLGYLSLAVLTLLSLGIPLGYVYGRAERAQIISSAEDEAESVSAFASLSIMAGREQRELPHRARHCAERIRGRVVIVGDDGRLLATSHRLSTTESRNLVSRPEIAAALRGRDAIDVRTSTIGGVRYLSVAAPVVHGDELQGAVRLTVPTDAVEARVHRAWLLLAVGGLAILTAVAAVGLVFARWASRPILELERFAHRLADGRFTTPAPVTSGPPEVRSLAATFNQTAARLEHLLASQRAFAAEASHQLKTPLAALRLRLDNLEAEMSGHARDSLGAAITETDRLARMVEGLLAMARLEESAVTPEPVDLDQVCAERLLTWSPLFDRHRAHLALLGDRVGQALAVPGAIEQILDNLLSNALRATPLGSTVTMVLRCSAADRRHLPARPPWIELHVIDEGPGMTADQRRRAFDRFWRAPDAPKGGTGLGLSLVQRLAHASGGEATLARAPGGGLDAAIRLRPAPRAPQGRPSQGRPSQGRPSRIGLPRRARGDRSATESAPSPPSVRSPA</sequence>
<reference evidence="16" key="1">
    <citation type="journal article" date="2019" name="Int. J. Syst. Evol. Microbiol.">
        <title>The Global Catalogue of Microorganisms (GCM) 10K type strain sequencing project: providing services to taxonomists for standard genome sequencing and annotation.</title>
        <authorList>
            <consortium name="The Broad Institute Genomics Platform"/>
            <consortium name="The Broad Institute Genome Sequencing Center for Infectious Disease"/>
            <person name="Wu L."/>
            <person name="Ma J."/>
        </authorList>
    </citation>
    <scope>NUCLEOTIDE SEQUENCE [LARGE SCALE GENOMIC DNA]</scope>
    <source>
        <strain evidence="16">JCM 11448</strain>
    </source>
</reference>
<evidence type="ECO:0000313" key="16">
    <source>
        <dbReference type="Proteomes" id="UP001500282"/>
    </source>
</evidence>
<keyword evidence="6 12" id="KW-0812">Transmembrane</keyword>
<dbReference type="SUPFAM" id="SSF47384">
    <property type="entry name" value="Homodimeric domain of signal transducing histidine kinase"/>
    <property type="match status" value="1"/>
</dbReference>
<dbReference type="SUPFAM" id="SSF55874">
    <property type="entry name" value="ATPase domain of HSP90 chaperone/DNA topoisomerase II/histidine kinase"/>
    <property type="match status" value="1"/>
</dbReference>
<proteinExistence type="predicted"/>
<dbReference type="Gene3D" id="6.10.340.10">
    <property type="match status" value="1"/>
</dbReference>
<dbReference type="SMART" id="SM00304">
    <property type="entry name" value="HAMP"/>
    <property type="match status" value="1"/>
</dbReference>
<keyword evidence="16" id="KW-1185">Reference proteome</keyword>
<evidence type="ECO:0000256" key="6">
    <source>
        <dbReference type="ARBA" id="ARBA00022692"/>
    </source>
</evidence>
<keyword evidence="10 12" id="KW-0472">Membrane</keyword>
<evidence type="ECO:0000259" key="13">
    <source>
        <dbReference type="PROSITE" id="PS50109"/>
    </source>
</evidence>
<dbReference type="InterPro" id="IPR036890">
    <property type="entry name" value="HATPase_C_sf"/>
</dbReference>
<dbReference type="InterPro" id="IPR003594">
    <property type="entry name" value="HATPase_dom"/>
</dbReference>
<name>A0ABP4HZ27_9ACTN</name>
<dbReference type="InterPro" id="IPR004358">
    <property type="entry name" value="Sig_transdc_His_kin-like_C"/>
</dbReference>
<evidence type="ECO:0000256" key="2">
    <source>
        <dbReference type="ARBA" id="ARBA00004236"/>
    </source>
</evidence>
<evidence type="ECO:0000256" key="10">
    <source>
        <dbReference type="ARBA" id="ARBA00023136"/>
    </source>
</evidence>
<evidence type="ECO:0000256" key="1">
    <source>
        <dbReference type="ARBA" id="ARBA00000085"/>
    </source>
</evidence>
<keyword evidence="5" id="KW-0808">Transferase</keyword>
<evidence type="ECO:0000256" key="4">
    <source>
        <dbReference type="ARBA" id="ARBA00022553"/>
    </source>
</evidence>
<comment type="catalytic activity">
    <reaction evidence="1">
        <text>ATP + protein L-histidine = ADP + protein N-phospho-L-histidine.</text>
        <dbReference type="EC" id="2.7.13.3"/>
    </reaction>
</comment>
<dbReference type="PROSITE" id="PS50885">
    <property type="entry name" value="HAMP"/>
    <property type="match status" value="1"/>
</dbReference>
<accession>A0ABP4HZ27</accession>
<feature type="compositionally biased region" description="Polar residues" evidence="11">
    <location>
        <begin position="474"/>
        <end position="484"/>
    </location>
</feature>
<dbReference type="Pfam" id="PF02518">
    <property type="entry name" value="HATPase_c"/>
    <property type="match status" value="1"/>
</dbReference>
<dbReference type="Gene3D" id="1.10.287.130">
    <property type="match status" value="1"/>
</dbReference>
<dbReference type="EMBL" id="BAAAIH010000048">
    <property type="protein sequence ID" value="GAA1291227.1"/>
    <property type="molecule type" value="Genomic_DNA"/>
</dbReference>
<dbReference type="Gene3D" id="3.30.565.10">
    <property type="entry name" value="Histidine kinase-like ATPase, C-terminal domain"/>
    <property type="match status" value="1"/>
</dbReference>
<gene>
    <name evidence="15" type="ORF">GCM10009579_65160</name>
</gene>
<dbReference type="Pfam" id="PF00672">
    <property type="entry name" value="HAMP"/>
    <property type="match status" value="1"/>
</dbReference>
<dbReference type="GO" id="GO:0016301">
    <property type="term" value="F:kinase activity"/>
    <property type="evidence" value="ECO:0007669"/>
    <property type="project" value="UniProtKB-KW"/>
</dbReference>
<dbReference type="InterPro" id="IPR005467">
    <property type="entry name" value="His_kinase_dom"/>
</dbReference>
<dbReference type="CDD" id="cd06225">
    <property type="entry name" value="HAMP"/>
    <property type="match status" value="1"/>
</dbReference>
<dbReference type="PRINTS" id="PR00344">
    <property type="entry name" value="BCTRLSENSOR"/>
</dbReference>
<keyword evidence="9" id="KW-0902">Two-component regulatory system</keyword>
<dbReference type="SMART" id="SM00388">
    <property type="entry name" value="HisKA"/>
    <property type="match status" value="1"/>
</dbReference>
<feature type="compositionally biased region" description="Pro residues" evidence="11">
    <location>
        <begin position="505"/>
        <end position="514"/>
    </location>
</feature>
<dbReference type="SUPFAM" id="SSF158472">
    <property type="entry name" value="HAMP domain-like"/>
    <property type="match status" value="1"/>
</dbReference>
<feature type="domain" description="HAMP" evidence="14">
    <location>
        <begin position="188"/>
        <end position="241"/>
    </location>
</feature>
<feature type="region of interest" description="Disordered" evidence="11">
    <location>
        <begin position="467"/>
        <end position="514"/>
    </location>
</feature>
<dbReference type="PANTHER" id="PTHR45436">
    <property type="entry name" value="SENSOR HISTIDINE KINASE YKOH"/>
    <property type="match status" value="1"/>
</dbReference>
<dbReference type="InterPro" id="IPR036097">
    <property type="entry name" value="HisK_dim/P_sf"/>
</dbReference>
<dbReference type="SMART" id="SM00387">
    <property type="entry name" value="HATPase_c"/>
    <property type="match status" value="1"/>
</dbReference>
<evidence type="ECO:0000256" key="12">
    <source>
        <dbReference type="SAM" id="Phobius"/>
    </source>
</evidence>
<dbReference type="CDD" id="cd00082">
    <property type="entry name" value="HisKA"/>
    <property type="match status" value="1"/>
</dbReference>
<dbReference type="InterPro" id="IPR050428">
    <property type="entry name" value="TCS_sensor_his_kinase"/>
</dbReference>
<evidence type="ECO:0000256" key="11">
    <source>
        <dbReference type="SAM" id="MobiDB-lite"/>
    </source>
</evidence>
<comment type="subcellular location">
    <subcellularLocation>
        <location evidence="2">Cell membrane</location>
    </subcellularLocation>
</comment>
<evidence type="ECO:0000256" key="8">
    <source>
        <dbReference type="ARBA" id="ARBA00022989"/>
    </source>
</evidence>
<evidence type="ECO:0000256" key="5">
    <source>
        <dbReference type="ARBA" id="ARBA00022679"/>
    </source>
</evidence>
<dbReference type="PANTHER" id="PTHR45436:SF5">
    <property type="entry name" value="SENSOR HISTIDINE KINASE TRCS"/>
    <property type="match status" value="1"/>
</dbReference>